<gene>
    <name evidence="2" type="ORF">C9381_04380</name>
</gene>
<dbReference type="PANTHER" id="PTHR38444">
    <property type="entry name" value="ENTEROBACTIN BIOSYNTHESIS PROTEIN YBDZ"/>
    <property type="match status" value="1"/>
</dbReference>
<organism evidence="2 3">
    <name type="scientific">Pantoea vagans</name>
    <dbReference type="NCBI Taxonomy" id="470934"/>
    <lineage>
        <taxon>Bacteria</taxon>
        <taxon>Pseudomonadati</taxon>
        <taxon>Pseudomonadota</taxon>
        <taxon>Gammaproteobacteria</taxon>
        <taxon>Enterobacterales</taxon>
        <taxon>Erwiniaceae</taxon>
        <taxon>Pantoea</taxon>
    </lineage>
</organism>
<dbReference type="Proteomes" id="UP000241538">
    <property type="component" value="Chromosome"/>
</dbReference>
<evidence type="ECO:0000313" key="3">
    <source>
        <dbReference type="Proteomes" id="UP000241538"/>
    </source>
</evidence>
<accession>A0AAN1NNS2</accession>
<dbReference type="SUPFAM" id="SSF160582">
    <property type="entry name" value="MbtH-like"/>
    <property type="match status" value="1"/>
</dbReference>
<dbReference type="InterPro" id="IPR005153">
    <property type="entry name" value="MbtH-like_dom"/>
</dbReference>
<evidence type="ECO:0000313" key="2">
    <source>
        <dbReference type="EMBL" id="AVV36482.1"/>
    </source>
</evidence>
<protein>
    <submittedName>
        <fullName evidence="2">MbtH family protein</fullName>
    </submittedName>
</protein>
<dbReference type="Gene3D" id="3.90.820.10">
    <property type="entry name" value="Structural Genomics, Unknown Function 30-nov-00 1gh9 Mol_id"/>
    <property type="match status" value="1"/>
</dbReference>
<dbReference type="GO" id="GO:0005829">
    <property type="term" value="C:cytosol"/>
    <property type="evidence" value="ECO:0007669"/>
    <property type="project" value="TreeGrafter"/>
</dbReference>
<dbReference type="RefSeq" id="WP_033781651.1">
    <property type="nucleotide sequence ID" value="NZ_CP028349.1"/>
</dbReference>
<dbReference type="SMART" id="SM00923">
    <property type="entry name" value="MbtH"/>
    <property type="match status" value="1"/>
</dbReference>
<dbReference type="InterPro" id="IPR037407">
    <property type="entry name" value="MLP_fam"/>
</dbReference>
<dbReference type="GO" id="GO:0019290">
    <property type="term" value="P:siderophore biosynthetic process"/>
    <property type="evidence" value="ECO:0007669"/>
    <property type="project" value="TreeGrafter"/>
</dbReference>
<dbReference type="EMBL" id="CP028349">
    <property type="protein sequence ID" value="AVV36482.1"/>
    <property type="molecule type" value="Genomic_DNA"/>
</dbReference>
<reference evidence="2 3" key="1">
    <citation type="journal article" date="2018" name="Int J Genomics">
        <title>Comparative Genomics Analysis of Plasmid pPV989-94 from a Clinical Isolate of Pantoea vagans PV989.</title>
        <authorList>
            <person name="Xu L."/>
            <person name="Yin M."/>
            <person name="Zhu T."/>
            <person name="Lu J."/>
            <person name="Bao Q."/>
        </authorList>
    </citation>
    <scope>NUCLEOTIDE SEQUENCE [LARGE SCALE GENOMIC DNA]</scope>
    <source>
        <strain evidence="2 3">PV989</strain>
    </source>
</reference>
<dbReference type="AlphaFoldDB" id="A0AAN1NNS2"/>
<evidence type="ECO:0000259" key="1">
    <source>
        <dbReference type="SMART" id="SM00923"/>
    </source>
</evidence>
<dbReference type="Pfam" id="PF03621">
    <property type="entry name" value="MbtH"/>
    <property type="match status" value="1"/>
</dbReference>
<proteinExistence type="predicted"/>
<feature type="domain" description="MbtH-like" evidence="1">
    <location>
        <begin position="5"/>
        <end position="55"/>
    </location>
</feature>
<dbReference type="PANTHER" id="PTHR38444:SF1">
    <property type="entry name" value="ENTEROBACTIN BIOSYNTHESIS PROTEIN YBDZ"/>
    <property type="match status" value="1"/>
</dbReference>
<name>A0AAN1NNS2_9GAMM</name>
<sequence length="73" mass="8555">MQQLNPFDDPQQDCQVLKNDQQQYSLWPAFCAVPPGWQPVYGPEPQVRCLIWLNENWHDIRPVMTQDSGSRNV</sequence>
<dbReference type="InterPro" id="IPR038020">
    <property type="entry name" value="MbtH-like_sf"/>
</dbReference>